<dbReference type="AlphaFoldDB" id="A0A6A6BGR3"/>
<gene>
    <name evidence="2" type="ORF">K452DRAFT_326597</name>
</gene>
<protein>
    <recommendedName>
        <fullName evidence="4">Glycosyltransferase family 23 protein</fullName>
    </recommendedName>
</protein>
<feature type="compositionally biased region" description="Pro residues" evidence="1">
    <location>
        <begin position="38"/>
        <end position="49"/>
    </location>
</feature>
<dbReference type="Gene3D" id="3.40.50.11350">
    <property type="match status" value="1"/>
</dbReference>
<keyword evidence="3" id="KW-1185">Reference proteome</keyword>
<dbReference type="GO" id="GO:0006487">
    <property type="term" value="P:protein N-linked glycosylation"/>
    <property type="evidence" value="ECO:0007669"/>
    <property type="project" value="TreeGrafter"/>
</dbReference>
<dbReference type="GeneID" id="54302353"/>
<proteinExistence type="predicted"/>
<dbReference type="RefSeq" id="XP_033397769.1">
    <property type="nucleotide sequence ID" value="XM_033544857.1"/>
</dbReference>
<dbReference type="Proteomes" id="UP000799438">
    <property type="component" value="Unassembled WGS sequence"/>
</dbReference>
<dbReference type="GO" id="GO:0046921">
    <property type="term" value="F:alpha-(1-&gt;6)-fucosyltransferase activity"/>
    <property type="evidence" value="ECO:0007669"/>
    <property type="project" value="TreeGrafter"/>
</dbReference>
<evidence type="ECO:0000256" key="1">
    <source>
        <dbReference type="SAM" id="MobiDB-lite"/>
    </source>
</evidence>
<evidence type="ECO:0008006" key="4">
    <source>
        <dbReference type="Google" id="ProtNLM"/>
    </source>
</evidence>
<dbReference type="OrthoDB" id="2392789at2759"/>
<reference evidence="2" key="1">
    <citation type="journal article" date="2020" name="Stud. Mycol.">
        <title>101 Dothideomycetes genomes: a test case for predicting lifestyles and emergence of pathogens.</title>
        <authorList>
            <person name="Haridas S."/>
            <person name="Albert R."/>
            <person name="Binder M."/>
            <person name="Bloem J."/>
            <person name="Labutti K."/>
            <person name="Salamov A."/>
            <person name="Andreopoulos B."/>
            <person name="Baker S."/>
            <person name="Barry K."/>
            <person name="Bills G."/>
            <person name="Bluhm B."/>
            <person name="Cannon C."/>
            <person name="Castanera R."/>
            <person name="Culley D."/>
            <person name="Daum C."/>
            <person name="Ezra D."/>
            <person name="Gonzalez J."/>
            <person name="Henrissat B."/>
            <person name="Kuo A."/>
            <person name="Liang C."/>
            <person name="Lipzen A."/>
            <person name="Lutzoni F."/>
            <person name="Magnuson J."/>
            <person name="Mondo S."/>
            <person name="Nolan M."/>
            <person name="Ohm R."/>
            <person name="Pangilinan J."/>
            <person name="Park H.-J."/>
            <person name="Ramirez L."/>
            <person name="Alfaro M."/>
            <person name="Sun H."/>
            <person name="Tritt A."/>
            <person name="Yoshinaga Y."/>
            <person name="Zwiers L.-H."/>
            <person name="Turgeon B."/>
            <person name="Goodwin S."/>
            <person name="Spatafora J."/>
            <person name="Crous P."/>
            <person name="Grigoriev I."/>
        </authorList>
    </citation>
    <scope>NUCLEOTIDE SEQUENCE</scope>
    <source>
        <strain evidence="2">CBS 121167</strain>
    </source>
</reference>
<organism evidence="2 3">
    <name type="scientific">Aplosporella prunicola CBS 121167</name>
    <dbReference type="NCBI Taxonomy" id="1176127"/>
    <lineage>
        <taxon>Eukaryota</taxon>
        <taxon>Fungi</taxon>
        <taxon>Dikarya</taxon>
        <taxon>Ascomycota</taxon>
        <taxon>Pezizomycotina</taxon>
        <taxon>Dothideomycetes</taxon>
        <taxon>Dothideomycetes incertae sedis</taxon>
        <taxon>Botryosphaeriales</taxon>
        <taxon>Aplosporellaceae</taxon>
        <taxon>Aplosporella</taxon>
    </lineage>
</organism>
<feature type="region of interest" description="Disordered" evidence="1">
    <location>
        <begin position="1"/>
        <end position="56"/>
    </location>
</feature>
<dbReference type="EMBL" id="ML995485">
    <property type="protein sequence ID" value="KAF2142057.1"/>
    <property type="molecule type" value="Genomic_DNA"/>
</dbReference>
<evidence type="ECO:0000313" key="2">
    <source>
        <dbReference type="EMBL" id="KAF2142057.1"/>
    </source>
</evidence>
<evidence type="ECO:0000313" key="3">
    <source>
        <dbReference type="Proteomes" id="UP000799438"/>
    </source>
</evidence>
<accession>A0A6A6BGR3</accession>
<name>A0A6A6BGR3_9PEZI</name>
<sequence>MHARRANHLSIVSPSTSARPPAALLTPRTPHSALFSRSPPPSPGLPPPPRHAKASSSAHARIVKKLLAVFCSLTVLAWFGIRHWCTSRPHAYQGEYEMVGDSLLPEEPSVVAVTDPRGKMLWTLSLPAHLEFPLRPIQYQELCRQVSEVSLADQRGYYYTDPNFVDVQEAMEQGLLPQSQEHVKMVSAVGWDEHAMGVMGSEEVKLCETSLTFVMETSEAGMGKTLMSLWMAYGLAQKEGRAFFVDDTRWPYGNYTSYFAPPPAPSCLPPLTNQVVPCPHNARHLLVSAATTSWTFGSSFNEEYQDTKKSAVQRQHRIFGLLRQGYEALFNLRHDDAGYVLERAQNLYSPVQEGGNMSIGLHVRRGDRHPFELEYSKDYIPLDRYLFAARDVLVTHHGQSLSLNASSTRESKAAAASGSASNVLQAVSSTGASLPSVSSKIILASDDPDVYSAVEVGDAIRAQDRIVLASKTTLEATGAKNKNRYIDEISGWEGGFFRDVFWSLGKPSKVALDVEKNLEASQEAMRMRELVGRSYLLDLAVLAKADTVLCTVSATGCRLLAVMMGWEKSVEQVAWRNIDGPFYWSGIEYN</sequence>
<dbReference type="PANTHER" id="PTHR13132">
    <property type="entry name" value="ALPHA- 1,6 -FUCOSYLTRANSFERASE"/>
    <property type="match status" value="1"/>
</dbReference>
<dbReference type="PANTHER" id="PTHR13132:SF29">
    <property type="entry name" value="ALPHA-(1,6)-FUCOSYLTRANSFERASE"/>
    <property type="match status" value="1"/>
</dbReference>